<evidence type="ECO:0000313" key="2">
    <source>
        <dbReference type="EMBL" id="GAS96274.1"/>
    </source>
</evidence>
<protein>
    <submittedName>
        <fullName evidence="2">Uncharacterized protein</fullName>
    </submittedName>
</protein>
<evidence type="ECO:0000313" key="3">
    <source>
        <dbReference type="Proteomes" id="UP000069443"/>
    </source>
</evidence>
<dbReference type="PROSITE" id="PS51257">
    <property type="entry name" value="PROKAR_LIPOPROTEIN"/>
    <property type="match status" value="1"/>
</dbReference>
<dbReference type="STRING" id="228230.RMCC_3240"/>
<name>A0A117IAF0_MYCCR</name>
<comment type="caution">
    <text evidence="2">The sequence shown here is derived from an EMBL/GenBank/DDBJ whole genome shotgun (WGS) entry which is preliminary data.</text>
</comment>
<dbReference type="EMBL" id="BCSY01000048">
    <property type="protein sequence ID" value="GAS96274.1"/>
    <property type="molecule type" value="Genomic_DNA"/>
</dbReference>
<evidence type="ECO:0000256" key="1">
    <source>
        <dbReference type="SAM" id="MobiDB-lite"/>
    </source>
</evidence>
<proteinExistence type="predicted"/>
<feature type="region of interest" description="Disordered" evidence="1">
    <location>
        <begin position="28"/>
        <end position="57"/>
    </location>
</feature>
<sequence>MNNRRQKFRSSIAATTCAFVIGCGAPPEASQTTGSPTPGETTVTQSSQGPATASAAAEDTASTVINVGIAGGVVTPTNGQAQAVAGRPIVLMIDSDVADQLHVHSVPEYTFDIQAGSGQKFEFTVDVPGRVDVELHDLDRTVLTIEVRP</sequence>
<organism evidence="2 3">
    <name type="scientific">Mycolicibacterium canariasense</name>
    <name type="common">Mycobacterium canariasense</name>
    <dbReference type="NCBI Taxonomy" id="228230"/>
    <lineage>
        <taxon>Bacteria</taxon>
        <taxon>Bacillati</taxon>
        <taxon>Actinomycetota</taxon>
        <taxon>Actinomycetes</taxon>
        <taxon>Mycobacteriales</taxon>
        <taxon>Mycobacteriaceae</taxon>
        <taxon>Mycolicibacterium</taxon>
    </lineage>
</organism>
<dbReference type="AlphaFoldDB" id="A0A117IAF0"/>
<dbReference type="RefSeq" id="WP_062657364.1">
    <property type="nucleotide sequence ID" value="NZ_BCSY01000048.1"/>
</dbReference>
<dbReference type="Proteomes" id="UP000069443">
    <property type="component" value="Unassembled WGS sequence"/>
</dbReference>
<reference evidence="3" key="2">
    <citation type="submission" date="2016-02" db="EMBL/GenBank/DDBJ databases">
        <title>Draft genome sequence of five rapidly growing Mycobacterium species.</title>
        <authorList>
            <person name="Katahira K."/>
            <person name="Gotou Y."/>
            <person name="Iida K."/>
            <person name="Ogura Y."/>
            <person name="Hayashi T."/>
        </authorList>
    </citation>
    <scope>NUCLEOTIDE SEQUENCE [LARGE SCALE GENOMIC DNA]</scope>
    <source>
        <strain evidence="3">JCM15298</strain>
    </source>
</reference>
<gene>
    <name evidence="2" type="ORF">RMCC_3240</name>
</gene>
<reference evidence="3" key="1">
    <citation type="journal article" date="2016" name="Genome Announc.">
        <title>Draft Genome Sequences of Five Rapidly Growing Mycobacterium Species, M. thermoresistibile, M. fortuitum subsp. acetamidolyticum, M. canariasense, M. brisbanense, and M. novocastrense.</title>
        <authorList>
            <person name="Katahira K."/>
            <person name="Ogura Y."/>
            <person name="Gotoh Y."/>
            <person name="Hayashi T."/>
        </authorList>
    </citation>
    <scope>NUCLEOTIDE SEQUENCE [LARGE SCALE GENOMIC DNA]</scope>
    <source>
        <strain evidence="3">JCM15298</strain>
    </source>
</reference>
<keyword evidence="3" id="KW-1185">Reference proteome</keyword>
<feature type="compositionally biased region" description="Polar residues" evidence="1">
    <location>
        <begin position="29"/>
        <end position="50"/>
    </location>
</feature>
<dbReference type="OrthoDB" id="3748691at2"/>
<accession>A0A117IAF0</accession>